<reference evidence="2" key="1">
    <citation type="submission" date="2023-05" db="EMBL/GenBank/DDBJ databases">
        <title>Anaerotaeda fermentans gen. nov., sp. nov., a novel anaerobic planctomycete of the new family within the order Sedimentisphaerales isolated from Taman Peninsula, Russia.</title>
        <authorList>
            <person name="Khomyakova M.A."/>
            <person name="Merkel A.Y."/>
            <person name="Slobodkin A.I."/>
        </authorList>
    </citation>
    <scope>NUCLEOTIDE SEQUENCE</scope>
    <source>
        <strain evidence="2">M17dextr</strain>
    </source>
</reference>
<dbReference type="RefSeq" id="WP_349245539.1">
    <property type="nucleotide sequence ID" value="NZ_JASCXX010000016.1"/>
</dbReference>
<gene>
    <name evidence="2" type="ORF">QJ522_13810</name>
</gene>
<evidence type="ECO:0008006" key="4">
    <source>
        <dbReference type="Google" id="ProtNLM"/>
    </source>
</evidence>
<proteinExistence type="predicted"/>
<keyword evidence="1" id="KW-0812">Transmembrane</keyword>
<accession>A0AAW6TZS0</accession>
<dbReference type="AlphaFoldDB" id="A0AAW6TZS0"/>
<keyword evidence="1" id="KW-0472">Membrane</keyword>
<feature type="transmembrane region" description="Helical" evidence="1">
    <location>
        <begin position="23"/>
        <end position="44"/>
    </location>
</feature>
<feature type="transmembrane region" description="Helical" evidence="1">
    <location>
        <begin position="72"/>
        <end position="93"/>
    </location>
</feature>
<evidence type="ECO:0000313" key="2">
    <source>
        <dbReference type="EMBL" id="MDI6450130.1"/>
    </source>
</evidence>
<name>A0AAW6TZS0_9BACT</name>
<comment type="caution">
    <text evidence="2">The sequence shown here is derived from an EMBL/GenBank/DDBJ whole genome shotgun (WGS) entry which is preliminary data.</text>
</comment>
<organism evidence="2 3">
    <name type="scientific">Anaerobaca lacustris</name>
    <dbReference type="NCBI Taxonomy" id="3044600"/>
    <lineage>
        <taxon>Bacteria</taxon>
        <taxon>Pseudomonadati</taxon>
        <taxon>Planctomycetota</taxon>
        <taxon>Phycisphaerae</taxon>
        <taxon>Sedimentisphaerales</taxon>
        <taxon>Anaerobacaceae</taxon>
        <taxon>Anaerobaca</taxon>
    </lineage>
</organism>
<evidence type="ECO:0000313" key="3">
    <source>
        <dbReference type="Proteomes" id="UP001431776"/>
    </source>
</evidence>
<keyword evidence="1" id="KW-1133">Transmembrane helix</keyword>
<keyword evidence="3" id="KW-1185">Reference proteome</keyword>
<dbReference type="EMBL" id="JASCXX010000016">
    <property type="protein sequence ID" value="MDI6450130.1"/>
    <property type="molecule type" value="Genomic_DNA"/>
</dbReference>
<evidence type="ECO:0000256" key="1">
    <source>
        <dbReference type="SAM" id="Phobius"/>
    </source>
</evidence>
<protein>
    <recommendedName>
        <fullName evidence="4">PepSY domain-containing protein</fullName>
    </recommendedName>
</protein>
<sequence length="99" mass="11025">MDTNGANATTVSSRRGWRKWHGWIGLISAVPTLITAVCGGLLLFRKVGLYERRGPFRDAIQKLHSFEILLPYVGAVAVLLMIATTITGAVVFVQMRRRR</sequence>
<dbReference type="Proteomes" id="UP001431776">
    <property type="component" value="Unassembled WGS sequence"/>
</dbReference>